<evidence type="ECO:0000313" key="4">
    <source>
        <dbReference type="EMBL" id="OEK07971.1"/>
    </source>
</evidence>
<comment type="subcellular location">
    <subcellularLocation>
        <location evidence="1">Cell envelope</location>
    </subcellularLocation>
</comment>
<dbReference type="PANTHER" id="PTHR38045">
    <property type="entry name" value="CHROMOSOME 1, WHOLE GENOME SHOTGUN SEQUENCE"/>
    <property type="match status" value="1"/>
</dbReference>
<organism evidence="4 5">
    <name type="scientific">Flavivirga aquatica</name>
    <dbReference type="NCBI Taxonomy" id="1849968"/>
    <lineage>
        <taxon>Bacteria</taxon>
        <taxon>Pseudomonadati</taxon>
        <taxon>Bacteroidota</taxon>
        <taxon>Flavobacteriia</taxon>
        <taxon>Flavobacteriales</taxon>
        <taxon>Flavobacteriaceae</taxon>
        <taxon>Flavivirga</taxon>
    </lineage>
</organism>
<accession>A0A1E5T9C5</accession>
<dbReference type="EMBL" id="MDJD01000043">
    <property type="protein sequence ID" value="OEK07971.1"/>
    <property type="molecule type" value="Genomic_DNA"/>
</dbReference>
<dbReference type="Gene3D" id="1.50.10.100">
    <property type="entry name" value="Chondroitin AC/alginate lyase"/>
    <property type="match status" value="1"/>
</dbReference>
<dbReference type="GO" id="GO:0030313">
    <property type="term" value="C:cell envelope"/>
    <property type="evidence" value="ECO:0007669"/>
    <property type="project" value="UniProtKB-SubCell"/>
</dbReference>
<gene>
    <name evidence="4" type="ORF">A8C32_16040</name>
</gene>
<evidence type="ECO:0000256" key="2">
    <source>
        <dbReference type="SAM" id="SignalP"/>
    </source>
</evidence>
<dbReference type="AlphaFoldDB" id="A0A1E5T9C5"/>
<feature type="chain" id="PRO_5009186171" description="Heparinase II/III-like C-terminal domain-containing protein" evidence="2">
    <location>
        <begin position="21"/>
        <end position="619"/>
    </location>
</feature>
<feature type="signal peptide" evidence="2">
    <location>
        <begin position="1"/>
        <end position="20"/>
    </location>
</feature>
<dbReference type="InterPro" id="IPR012480">
    <property type="entry name" value="Hepar_II_III_C"/>
</dbReference>
<evidence type="ECO:0000256" key="1">
    <source>
        <dbReference type="ARBA" id="ARBA00004196"/>
    </source>
</evidence>
<proteinExistence type="predicted"/>
<protein>
    <recommendedName>
        <fullName evidence="3">Heparinase II/III-like C-terminal domain-containing protein</fullName>
    </recommendedName>
</protein>
<comment type="caution">
    <text evidence="4">The sequence shown here is derived from an EMBL/GenBank/DDBJ whole genome shotgun (WGS) entry which is preliminary data.</text>
</comment>
<evidence type="ECO:0000313" key="5">
    <source>
        <dbReference type="Proteomes" id="UP000095713"/>
    </source>
</evidence>
<sequence length="619" mass="70174">MKQKLLLIITIFLSICFTKAQNDISPLKNPITTEYLQKNIKKSLPRLVYTKKIVKKVKSKLKKDPVLQNLYTAIKLNANNIYTQPTLKREIIGRRMLDVSRELLYRINILGFIYLMEEDEKALQRINNELVAVCNFTNWNAKHFLDVGEMALGVALALDWTQGNLPKSTITLTKKALIEKALKITWLKNKKTWGISKIHTNWNQVCQGGLIAAAIAIADDDPELAAKTIHRALDGLPNGLKAYAPDGAYPEGSTYWQYATSYSVTTIEMFKSAFCTDFGHYDTPGFKESALFRSLSNSHSDLIYNYFDCRPTRNKNGDIILAWFAMKSGIDNFFERERFLLPLKDMDKLSRFSGIAMSWISAYKEKSNIEIPTVWKGDGVNPIAIFKSRKTDKHKYFLGCKGGKAGLSHGNMDAGSFVFDLNGVRWSLDIAQQDYHKIEKTGFNLWSNGQNADRWKLLSKNNYGHSTITINNEKFKSNAFAPLIDFKENDQPKVSFDLTSMYGENIKKTIRSFIKDSPSSLLIEDTLETSEKTKTITWQMITTANISINKTGAILSKNGKKLKLENLSHPDFPVTIISLYPAPLELDSQIKGLKRIEIQIPAEKIKTGNTTLKIRLSEL</sequence>
<dbReference type="STRING" id="1849968.A8C32_16040"/>
<reference evidence="4 5" key="1">
    <citation type="submission" date="2016-05" db="EMBL/GenBank/DDBJ databases">
        <title>Draft Genome Sequence of Algibacter sp. Strain SK-16 Isolated from the Surface Water of Aburatsubo Inlet.</title>
        <authorList>
            <person name="Wong S.-K."/>
            <person name="Yoshizawa S."/>
            <person name="Nakajima Y."/>
            <person name="Ogura Y."/>
            <person name="Tetsuya H."/>
            <person name="Hamasaki K."/>
        </authorList>
    </citation>
    <scope>NUCLEOTIDE SEQUENCE [LARGE SCALE GENOMIC DNA]</scope>
    <source>
        <strain evidence="4 5">SK-16</strain>
    </source>
</reference>
<dbReference type="InterPro" id="IPR008929">
    <property type="entry name" value="Chondroitin_lyas"/>
</dbReference>
<dbReference type="GO" id="GO:0016829">
    <property type="term" value="F:lyase activity"/>
    <property type="evidence" value="ECO:0007669"/>
    <property type="project" value="InterPro"/>
</dbReference>
<name>A0A1E5T9C5_9FLAO</name>
<dbReference type="OrthoDB" id="175534at2"/>
<dbReference type="RefSeq" id="WP_069830429.1">
    <property type="nucleotide sequence ID" value="NZ_MDJD01000043.1"/>
</dbReference>
<dbReference type="Proteomes" id="UP000095713">
    <property type="component" value="Unassembled WGS sequence"/>
</dbReference>
<keyword evidence="5" id="KW-1185">Reference proteome</keyword>
<keyword evidence="2" id="KW-0732">Signal</keyword>
<dbReference type="SUPFAM" id="SSF48230">
    <property type="entry name" value="Chondroitin AC/alginate lyase"/>
    <property type="match status" value="1"/>
</dbReference>
<dbReference type="Pfam" id="PF07940">
    <property type="entry name" value="Hepar_II_III_C"/>
    <property type="match status" value="1"/>
</dbReference>
<dbReference type="PANTHER" id="PTHR38045:SF1">
    <property type="entry name" value="HEPARINASE II_III-LIKE PROTEIN"/>
    <property type="match status" value="1"/>
</dbReference>
<dbReference type="Gene3D" id="2.70.98.70">
    <property type="match status" value="1"/>
</dbReference>
<evidence type="ECO:0000259" key="3">
    <source>
        <dbReference type="Pfam" id="PF07940"/>
    </source>
</evidence>
<feature type="domain" description="Heparinase II/III-like C-terminal" evidence="3">
    <location>
        <begin position="396"/>
        <end position="553"/>
    </location>
</feature>